<feature type="compositionally biased region" description="Acidic residues" evidence="1">
    <location>
        <begin position="33"/>
        <end position="43"/>
    </location>
</feature>
<feature type="compositionally biased region" description="Polar residues" evidence="1">
    <location>
        <begin position="94"/>
        <end position="103"/>
    </location>
</feature>
<evidence type="ECO:0000313" key="3">
    <source>
        <dbReference type="Proteomes" id="UP000001072"/>
    </source>
</evidence>
<feature type="compositionally biased region" description="Polar residues" evidence="1">
    <location>
        <begin position="51"/>
        <end position="65"/>
    </location>
</feature>
<dbReference type="HOGENOM" id="CLU_2158957_0_0_1"/>
<feature type="compositionally biased region" description="Polar residues" evidence="1">
    <location>
        <begin position="20"/>
        <end position="32"/>
    </location>
</feature>
<evidence type="ECO:0000313" key="2">
    <source>
        <dbReference type="EMBL" id="EGG06084.1"/>
    </source>
</evidence>
<accession>F4RNJ7</accession>
<keyword evidence="3" id="KW-1185">Reference proteome</keyword>
<dbReference type="VEuPathDB" id="FungiDB:MELLADRAFT_63671"/>
<dbReference type="EMBL" id="GL883110">
    <property type="protein sequence ID" value="EGG06084.1"/>
    <property type="molecule type" value="Genomic_DNA"/>
</dbReference>
<reference evidence="3" key="1">
    <citation type="journal article" date="2011" name="Proc. Natl. Acad. Sci. U.S.A.">
        <title>Obligate biotrophy features unraveled by the genomic analysis of rust fungi.</title>
        <authorList>
            <person name="Duplessis S."/>
            <person name="Cuomo C.A."/>
            <person name="Lin Y.-C."/>
            <person name="Aerts A."/>
            <person name="Tisserant E."/>
            <person name="Veneault-Fourrey C."/>
            <person name="Joly D.L."/>
            <person name="Hacquard S."/>
            <person name="Amselem J."/>
            <person name="Cantarel B.L."/>
            <person name="Chiu R."/>
            <person name="Coutinho P.M."/>
            <person name="Feau N."/>
            <person name="Field M."/>
            <person name="Frey P."/>
            <person name="Gelhaye E."/>
            <person name="Goldberg J."/>
            <person name="Grabherr M.G."/>
            <person name="Kodira C.D."/>
            <person name="Kohler A."/>
            <person name="Kuees U."/>
            <person name="Lindquist E.A."/>
            <person name="Lucas S.M."/>
            <person name="Mago R."/>
            <person name="Mauceli E."/>
            <person name="Morin E."/>
            <person name="Murat C."/>
            <person name="Pangilinan J.L."/>
            <person name="Park R."/>
            <person name="Pearson M."/>
            <person name="Quesneville H."/>
            <person name="Rouhier N."/>
            <person name="Sakthikumar S."/>
            <person name="Salamov A.A."/>
            <person name="Schmutz J."/>
            <person name="Selles B."/>
            <person name="Shapiro H."/>
            <person name="Tanguay P."/>
            <person name="Tuskan G.A."/>
            <person name="Henrissat B."/>
            <person name="Van de Peer Y."/>
            <person name="Rouze P."/>
            <person name="Ellis J.G."/>
            <person name="Dodds P.N."/>
            <person name="Schein J.E."/>
            <person name="Zhong S."/>
            <person name="Hamelin R.C."/>
            <person name="Grigoriev I.V."/>
            <person name="Szabo L.J."/>
            <person name="Martin F."/>
        </authorList>
    </citation>
    <scope>NUCLEOTIDE SEQUENCE [LARGE SCALE GENOMIC DNA]</scope>
    <source>
        <strain evidence="3">98AG31 / pathotype 3-4-7</strain>
    </source>
</reference>
<dbReference type="KEGG" id="mlr:MELLADRAFT_63671"/>
<dbReference type="RefSeq" id="XP_007410735.1">
    <property type="nucleotide sequence ID" value="XM_007410673.1"/>
</dbReference>
<dbReference type="InParanoid" id="F4RNJ7"/>
<proteinExistence type="predicted"/>
<name>F4RNJ7_MELLP</name>
<feature type="region of interest" description="Disordered" evidence="1">
    <location>
        <begin position="1"/>
        <end position="111"/>
    </location>
</feature>
<sequence length="111" mass="11543">MANAESRAIRANRRANGNNTQSTSTGANNSSIDGEDLPPDGESDVGKDSDSTNNVVDNAPNNRDANNLLPGGAQANPAPDQVIHHDLTNKSDSDNPGPNNSEPEQPIVDDA</sequence>
<dbReference type="GeneID" id="18930132"/>
<evidence type="ECO:0000256" key="1">
    <source>
        <dbReference type="SAM" id="MobiDB-lite"/>
    </source>
</evidence>
<feature type="compositionally biased region" description="Basic and acidic residues" evidence="1">
    <location>
        <begin position="82"/>
        <end position="93"/>
    </location>
</feature>
<dbReference type="Proteomes" id="UP000001072">
    <property type="component" value="Unassembled WGS sequence"/>
</dbReference>
<gene>
    <name evidence="2" type="ORF">MELLADRAFT_63671</name>
</gene>
<protein>
    <submittedName>
        <fullName evidence="2">Uncharacterized protein</fullName>
    </submittedName>
</protein>
<dbReference type="AlphaFoldDB" id="F4RNJ7"/>
<organism evidence="3">
    <name type="scientific">Melampsora larici-populina (strain 98AG31 / pathotype 3-4-7)</name>
    <name type="common">Poplar leaf rust fungus</name>
    <dbReference type="NCBI Taxonomy" id="747676"/>
    <lineage>
        <taxon>Eukaryota</taxon>
        <taxon>Fungi</taxon>
        <taxon>Dikarya</taxon>
        <taxon>Basidiomycota</taxon>
        <taxon>Pucciniomycotina</taxon>
        <taxon>Pucciniomycetes</taxon>
        <taxon>Pucciniales</taxon>
        <taxon>Melampsoraceae</taxon>
        <taxon>Melampsora</taxon>
    </lineage>
</organism>